<dbReference type="OrthoDB" id="287782at2"/>
<dbReference type="STRING" id="265726.KY46_03215"/>
<keyword evidence="2" id="KW-1185">Reference proteome</keyword>
<dbReference type="PATRIC" id="fig|265726.11.peg.1988"/>
<dbReference type="Proteomes" id="UP000033633">
    <property type="component" value="Unassembled WGS sequence"/>
</dbReference>
<proteinExistence type="predicted"/>
<gene>
    <name evidence="1" type="ORF">KY46_03215</name>
</gene>
<evidence type="ECO:0000313" key="2">
    <source>
        <dbReference type="Proteomes" id="UP000033633"/>
    </source>
</evidence>
<protein>
    <recommendedName>
        <fullName evidence="3">Carboxymuconolactone decarboxylase-like domain-containing protein</fullName>
    </recommendedName>
</protein>
<dbReference type="AlphaFoldDB" id="A0A0F5VH78"/>
<comment type="caution">
    <text evidence="1">The sequence shown here is derived from an EMBL/GenBank/DDBJ whole genome shotgun (WGS) entry which is preliminary data.</text>
</comment>
<evidence type="ECO:0000313" key="1">
    <source>
        <dbReference type="EMBL" id="KKD00840.1"/>
    </source>
</evidence>
<dbReference type="SUPFAM" id="SSF69118">
    <property type="entry name" value="AhpD-like"/>
    <property type="match status" value="1"/>
</dbReference>
<name>A0A0F5VH78_9GAMM</name>
<sequence length="190" mass="21287">MIRYLFTKMLLAFKNRYDYDIRYQQDILKTDLGAFLKFMGFQTMSSHSGHVPAGPLYAARIRAILSDDCGPCTQLAVNMALEAKISPETVQAMIDKDLNNLPEEIALVVNFTECVLAHHPEADDYREKILALWGPKGLITIGFAISAYRVYPALKYTLGYGKTCHRIQINASSITPEQGADLTGERKHAE</sequence>
<dbReference type="RefSeq" id="WP_046219205.1">
    <property type="nucleotide sequence ID" value="NZ_JWYV01000002.1"/>
</dbReference>
<organism evidence="1 2">
    <name type="scientific">Photobacterium halotolerans</name>
    <dbReference type="NCBI Taxonomy" id="265726"/>
    <lineage>
        <taxon>Bacteria</taxon>
        <taxon>Pseudomonadati</taxon>
        <taxon>Pseudomonadota</taxon>
        <taxon>Gammaproteobacteria</taxon>
        <taxon>Vibrionales</taxon>
        <taxon>Vibrionaceae</taxon>
        <taxon>Photobacterium</taxon>
    </lineage>
</organism>
<dbReference type="InterPro" id="IPR029032">
    <property type="entry name" value="AhpD-like"/>
</dbReference>
<reference evidence="1 2" key="1">
    <citation type="submission" date="2014-12" db="EMBL/GenBank/DDBJ databases">
        <title>Mercury Reductase activity and rhizosphere competence traits in the genome of root associated Photobacterium halotolerans MELD1.</title>
        <authorList>
            <person name="Mathew D.C."/>
            <person name="Huang C.-C."/>
        </authorList>
    </citation>
    <scope>NUCLEOTIDE SEQUENCE [LARGE SCALE GENOMIC DNA]</scope>
    <source>
        <strain evidence="1 2">MELD1</strain>
    </source>
</reference>
<evidence type="ECO:0008006" key="3">
    <source>
        <dbReference type="Google" id="ProtNLM"/>
    </source>
</evidence>
<accession>A0A0F5VH78</accession>
<dbReference type="EMBL" id="JWYV01000002">
    <property type="protein sequence ID" value="KKD00840.1"/>
    <property type="molecule type" value="Genomic_DNA"/>
</dbReference>